<proteinExistence type="predicted"/>
<reference evidence="1" key="1">
    <citation type="submission" date="2022-08" db="EMBL/GenBank/DDBJ databases">
        <authorList>
            <person name="Giroux E."/>
            <person name="Giroux E."/>
        </authorList>
    </citation>
    <scope>NUCLEOTIDE SEQUENCE</scope>
    <source>
        <strain evidence="1">H1091258</strain>
    </source>
</reference>
<dbReference type="Proteomes" id="UP001152533">
    <property type="component" value="Unassembled WGS sequence"/>
</dbReference>
<dbReference type="EMBL" id="CAMGZC010001105">
    <property type="protein sequence ID" value="CAI0651545.1"/>
    <property type="molecule type" value="Genomic_DNA"/>
</dbReference>
<organism evidence="1 2">
    <name type="scientific">Colletotrichum noveboracense</name>
    <dbReference type="NCBI Taxonomy" id="2664923"/>
    <lineage>
        <taxon>Eukaryota</taxon>
        <taxon>Fungi</taxon>
        <taxon>Dikarya</taxon>
        <taxon>Ascomycota</taxon>
        <taxon>Pezizomycotina</taxon>
        <taxon>Sordariomycetes</taxon>
        <taxon>Hypocreomycetidae</taxon>
        <taxon>Glomerellales</taxon>
        <taxon>Glomerellaceae</taxon>
        <taxon>Colletotrichum</taxon>
        <taxon>Colletotrichum gloeosporioides species complex</taxon>
    </lineage>
</organism>
<evidence type="ECO:0000313" key="1">
    <source>
        <dbReference type="EMBL" id="CAI0651545.1"/>
    </source>
</evidence>
<dbReference type="AlphaFoldDB" id="A0A9W4S221"/>
<gene>
    <name evidence="1" type="ORF">CGXH109_LOCUS107614</name>
</gene>
<sequence length="322" mass="33419">MTGDEVKVLFQGEVDEGSGSSVMEAMVPLGLIMELEFAGKGGTAVGLVGKTDAVFGTSEVRIVPLVEMVIVELGNGKGTFVSVGDAEPDGKPETPDGTTVTGPVVEPWTVDVADGLVEFEARVVVPDVHAGGIGMSDMDVRFAVVDWDAPEDVDDALADEFQVDHGDSTGCVKVGPAGNDVLKNELGKTEVTGAVPVAVTDELDAVNGGTRVADFEPDNVEEAVAVLLLLTEEPTDIADEIGELTAGDGARVVVFHVPLELELELVDVSETVARVPDSVSVVVGDEIAPDDLVDDEESPEEAELDVPLALAAVLASVEYASR</sequence>
<evidence type="ECO:0000313" key="2">
    <source>
        <dbReference type="Proteomes" id="UP001152533"/>
    </source>
</evidence>
<keyword evidence="2" id="KW-1185">Reference proteome</keyword>
<name>A0A9W4S221_9PEZI</name>
<accession>A0A9W4S221</accession>
<comment type="caution">
    <text evidence="1">The sequence shown here is derived from an EMBL/GenBank/DDBJ whole genome shotgun (WGS) entry which is preliminary data.</text>
</comment>
<protein>
    <submittedName>
        <fullName evidence="1">Uncharacterized protein</fullName>
    </submittedName>
</protein>